<evidence type="ECO:0000313" key="9">
    <source>
        <dbReference type="Proteomes" id="UP000248021"/>
    </source>
</evidence>
<organism evidence="8 9">
    <name type="scientific">Chelatococcus asaccharovorans</name>
    <dbReference type="NCBI Taxonomy" id="28210"/>
    <lineage>
        <taxon>Bacteria</taxon>
        <taxon>Pseudomonadati</taxon>
        <taxon>Pseudomonadota</taxon>
        <taxon>Alphaproteobacteria</taxon>
        <taxon>Hyphomicrobiales</taxon>
        <taxon>Chelatococcaceae</taxon>
        <taxon>Chelatococcus</taxon>
    </lineage>
</organism>
<dbReference type="InterPro" id="IPR048381">
    <property type="entry name" value="GDH_C"/>
</dbReference>
<evidence type="ECO:0000256" key="2">
    <source>
        <dbReference type="SAM" id="MobiDB-lite"/>
    </source>
</evidence>
<dbReference type="Pfam" id="PF21076">
    <property type="entry name" value="GDH_ACT2"/>
    <property type="match status" value="1"/>
</dbReference>
<dbReference type="GO" id="GO:0006538">
    <property type="term" value="P:L-glutamate catabolic process"/>
    <property type="evidence" value="ECO:0007669"/>
    <property type="project" value="InterPro"/>
</dbReference>
<dbReference type="InterPro" id="IPR028971">
    <property type="entry name" value="NAD-GDH_cat"/>
</dbReference>
<evidence type="ECO:0000259" key="5">
    <source>
        <dbReference type="Pfam" id="PF21075"/>
    </source>
</evidence>
<feature type="domain" description="NAD-glutamate dehydrogenase ACT3" evidence="7">
    <location>
        <begin position="590"/>
        <end position="668"/>
    </location>
</feature>
<comment type="caution">
    <text evidence="8">The sequence shown here is derived from an EMBL/GenBank/DDBJ whole genome shotgun (WGS) entry which is preliminary data.</text>
</comment>
<evidence type="ECO:0000313" key="8">
    <source>
        <dbReference type="EMBL" id="PXW58730.1"/>
    </source>
</evidence>
<dbReference type="InterPro" id="IPR049059">
    <property type="entry name" value="NAD_Glu_DH_HM1"/>
</dbReference>
<dbReference type="PANTHER" id="PTHR43403">
    <property type="entry name" value="NAD-SPECIFIC GLUTAMATE DEHYDROGENASE"/>
    <property type="match status" value="1"/>
</dbReference>
<protein>
    <submittedName>
        <fullName evidence="8">Glutamate dehydrogenase (NAD)</fullName>
    </submittedName>
</protein>
<reference evidence="8 9" key="1">
    <citation type="submission" date="2018-05" db="EMBL/GenBank/DDBJ databases">
        <title>Genomic Encyclopedia of Type Strains, Phase IV (KMG-IV): sequencing the most valuable type-strain genomes for metagenomic binning, comparative biology and taxonomic classification.</title>
        <authorList>
            <person name="Goeker M."/>
        </authorList>
    </citation>
    <scope>NUCLEOTIDE SEQUENCE [LARGE SCALE GENOMIC DNA]</scope>
    <source>
        <strain evidence="8 9">DSM 6462</strain>
    </source>
</reference>
<dbReference type="InterPro" id="IPR007780">
    <property type="entry name" value="NAD_Glu_DH_bac"/>
</dbReference>
<dbReference type="Pfam" id="PF21074">
    <property type="entry name" value="GDH_C"/>
    <property type="match status" value="1"/>
</dbReference>
<keyword evidence="9" id="KW-1185">Reference proteome</keyword>
<feature type="domain" description="NAD-glutamate dehydrogenase catalytic" evidence="3">
    <location>
        <begin position="769"/>
        <end position="1263"/>
    </location>
</feature>
<dbReference type="SUPFAM" id="SSF51735">
    <property type="entry name" value="NAD(P)-binding Rossmann-fold domains"/>
    <property type="match status" value="1"/>
</dbReference>
<evidence type="ECO:0000259" key="6">
    <source>
        <dbReference type="Pfam" id="PF21076"/>
    </source>
</evidence>
<evidence type="ECO:0000259" key="4">
    <source>
        <dbReference type="Pfam" id="PF21074"/>
    </source>
</evidence>
<dbReference type="InterPro" id="IPR049062">
    <property type="entry name" value="NAD_Glu_DH_ACT2"/>
</dbReference>
<evidence type="ECO:0000259" key="7">
    <source>
        <dbReference type="Pfam" id="PF21077"/>
    </source>
</evidence>
<dbReference type="GO" id="GO:0004352">
    <property type="term" value="F:glutamate dehydrogenase (NAD+) activity"/>
    <property type="evidence" value="ECO:0007669"/>
    <property type="project" value="InterPro"/>
</dbReference>
<dbReference type="Pfam" id="PF21075">
    <property type="entry name" value="GDH_ACT1"/>
    <property type="match status" value="1"/>
</dbReference>
<dbReference type="Pfam" id="PF05088">
    <property type="entry name" value="Bac_GDH_CD"/>
    <property type="match status" value="1"/>
</dbReference>
<name>A0A2V3U7M4_9HYPH</name>
<dbReference type="Pfam" id="PF21078">
    <property type="entry name" value="GDH_HM3"/>
    <property type="match status" value="1"/>
</dbReference>
<dbReference type="OrthoDB" id="9758052at2"/>
<feature type="domain" description="NAD-glutamate dehydrogenase N-terminal ACT1" evidence="5">
    <location>
        <begin position="69"/>
        <end position="214"/>
    </location>
</feature>
<dbReference type="InterPro" id="IPR024727">
    <property type="entry name" value="NAD_Glu_DH_N_ACT1"/>
</dbReference>
<dbReference type="Pfam" id="PF21079">
    <property type="entry name" value="GDH_HM2"/>
    <property type="match status" value="1"/>
</dbReference>
<feature type="region of interest" description="Disordered" evidence="2">
    <location>
        <begin position="1"/>
        <end position="46"/>
    </location>
</feature>
<dbReference type="InterPro" id="IPR036291">
    <property type="entry name" value="NAD(P)-bd_dom_sf"/>
</dbReference>
<feature type="domain" description="NAD-glutamate dehydrogenase ACT2" evidence="6">
    <location>
        <begin position="444"/>
        <end position="532"/>
    </location>
</feature>
<dbReference type="PIRSF" id="PIRSF036761">
    <property type="entry name" value="GDH_Mll4104"/>
    <property type="match status" value="1"/>
</dbReference>
<proteinExistence type="predicted"/>
<dbReference type="GO" id="GO:0004069">
    <property type="term" value="F:L-aspartate:2-oxoglutarate aminotransferase activity"/>
    <property type="evidence" value="ECO:0007669"/>
    <property type="project" value="InterPro"/>
</dbReference>
<dbReference type="InterPro" id="IPR049064">
    <property type="entry name" value="NAD_Glu_DH_ACT3"/>
</dbReference>
<accession>A0A2V3U7M4</accession>
<dbReference type="PANTHER" id="PTHR43403:SF1">
    <property type="entry name" value="NAD-SPECIFIC GLUTAMATE DEHYDROGENASE"/>
    <property type="match status" value="1"/>
</dbReference>
<evidence type="ECO:0000256" key="1">
    <source>
        <dbReference type="ARBA" id="ARBA00023002"/>
    </source>
</evidence>
<dbReference type="InterPro" id="IPR049056">
    <property type="entry name" value="NAD_Glu_DH_HM3"/>
</dbReference>
<sequence length="1660" mass="181128">MVSPKPDLAKPHRHGRTDSVGASPGLLDAAGTRSHVPATGDASDTERNRLIASVDAVLRDRAPSVPEGFTAKLFGATAIEDLERYAADEIAALAADAFAHLAEPRRRGEAPVVKLIDRDIEGNGPPRQITILEVANDNMAFLLDSTLAALIAQGWEAALVAHPIIVVERDGDGRLVRIIPDQQADESDHRESLIHIHLDRIDDERVRAALVEELARTYAEVRQATDDWSEMRDRLRGAIDVVRSSPASMPREAVEEAGDFLSWLADGNFTILGIREYSFAGGDTSADLVEGSGLGILRDPSVRILRRGRDMVIMTPELRAFLAQPVPLIVTKANVKSRVHRRAYLDYIGVKLFSRDGLLEGELRIAGLFTADAYTGTTRDVPYLRHKVAQVVARARFDPASYSGRALLYVLEDYPRDELFQVDVETLYRFCLEILKLTERPRLRVLARLDAFDRFVSVLVYIPKDRYDTEVRRRVGDFLARTFDGHVSAAYPAYPEGPLSRTHFIIGHHEGNIPVVDRETLEAGVRAIVRTWRDALGELLDTAIGGRRGRVLAERYGNAFGAAYRESYSGRAVVADIDILEQLSAERPWAVDIYRRDGDDDTSANLKVFSRGRPMPLSERVPLLENLGFRVVNERTHRIFPAGAGDDARVWLHDMRLERAAGGAIDVEVLQPAIEAALMALFRDLTESDGFNALVLEAGLGWREVALLRSLAIYLRQIGVHFSMGYLAGAVTRHAAIATEIIALFYARFDPRLDEATRSTRQVEIHARIEELLQGVASLDDDRILRRFVNLIDAAIRTNFFQVDKDGNPRRTIAVKYACAKVDGLPMPKPLYEIFVHSPRVDGVHLRFGKVARGGLRWSDRAQDFRTEVLGLVKAQQVKNAVIVPVGAKGGFLPKRLPAPGDRQAFMAEGAEAYRIFVSSMLDITDNREGEAIIHPPLTVRYDDDDPYLVVAADKGTATFSDLANSISADHKFWLGDAFASGGSQGYDHKKMGITARGAWEAVKRHFRELDIDIQATPVRVAGVGDMSGDVFGNGMLLSDQLKLVAAFDHRDIFLDPNPDPGLAHAERRRLFDLPRSSWQDYDKALISAGGGVFSRTAKSIALSPAAQAAIGLMQDHASPQEVMAAILKAPVDLLWFGGIGTYIRASTETDAEAGDRNNDPIRITGAAVRARVIGEGANLGMTQRGRIEAAEAGVRLNTDAIDNSAGVNTSDVEVNIKIALAPPVREGRLDEAGRDSLLVEMTDEVARLVLTNNYLQTLAISLAERRGTGELGFARRLMRVLEAEGRLDRGVEYLPDDASLAQRQQRGDSLTRPEIAVILAYAKLALYDAILESPVPDDPYLAGELMRYMPRPLRERFPDAVAGHRLRREIIATQLANAIVNRGGPTIITRLADETGADAATIAAAYAAVRDSYGLIELNAGIDALDERIGHSADAINAAMQLDLYAGLQDLLIDGLSWFIRNADFHAEGIQKIVARYRRGIAAVEAALPAALPQDVSEALDARSTGLAEAGIPAALARRLAALSELGAAPDIVRISQANDRDAGEVAAIHFAVENGFRLRELAAAARALPVTDYYDRLALGRALGGIASAHRRLTTAVVATGTPAGDAAAAREAVRLWAEARGGEVERIRSTVESIAASGLTLSRLTVAAGLIGDLVKS</sequence>
<dbReference type="Gene3D" id="3.40.50.720">
    <property type="entry name" value="NAD(P)-binding Rossmann-like Domain"/>
    <property type="match status" value="1"/>
</dbReference>
<keyword evidence="1" id="KW-0560">Oxidoreductase</keyword>
<dbReference type="SUPFAM" id="SSF53223">
    <property type="entry name" value="Aminoacid dehydrogenase-like, N-terminal domain"/>
    <property type="match status" value="1"/>
</dbReference>
<gene>
    <name evidence="8" type="ORF">C7450_10577</name>
</gene>
<dbReference type="InterPro" id="IPR049058">
    <property type="entry name" value="NAD_Glu_DH_HM2"/>
</dbReference>
<dbReference type="InterPro" id="IPR046346">
    <property type="entry name" value="Aminoacid_DH-like_N_sf"/>
</dbReference>
<dbReference type="Pfam" id="PF21073">
    <property type="entry name" value="GDH_HM1"/>
    <property type="match status" value="1"/>
</dbReference>
<feature type="domain" description="NAD-specific glutamate dehydrogenase C-terminal" evidence="4">
    <location>
        <begin position="1309"/>
        <end position="1652"/>
    </location>
</feature>
<dbReference type="EMBL" id="QJJK01000005">
    <property type="protein sequence ID" value="PXW58730.1"/>
    <property type="molecule type" value="Genomic_DNA"/>
</dbReference>
<dbReference type="Proteomes" id="UP000248021">
    <property type="component" value="Unassembled WGS sequence"/>
</dbReference>
<dbReference type="Pfam" id="PF21077">
    <property type="entry name" value="GDH_ACT3"/>
    <property type="match status" value="1"/>
</dbReference>
<evidence type="ECO:0000259" key="3">
    <source>
        <dbReference type="Pfam" id="PF05088"/>
    </source>
</evidence>